<reference evidence="1 2" key="1">
    <citation type="submission" date="2007-06" db="EMBL/GenBank/DDBJ databases">
        <authorList>
            <person name="Shimkets L."/>
            <person name="Ferriera S."/>
            <person name="Johnson J."/>
            <person name="Kravitz S."/>
            <person name="Beeson K."/>
            <person name="Sutton G."/>
            <person name="Rogers Y.-H."/>
            <person name="Friedman R."/>
            <person name="Frazier M."/>
            <person name="Venter J.C."/>
        </authorList>
    </citation>
    <scope>NUCLEOTIDE SEQUENCE [LARGE SCALE GENOMIC DNA]</scope>
    <source>
        <strain evidence="1 2">SIR-1</strain>
    </source>
</reference>
<comment type="caution">
    <text evidence="1">The sequence shown here is derived from an EMBL/GenBank/DDBJ whole genome shotgun (WGS) entry which is preliminary data.</text>
</comment>
<dbReference type="STRING" id="391625.PPSIR1_21074"/>
<evidence type="ECO:0000313" key="2">
    <source>
        <dbReference type="Proteomes" id="UP000005801"/>
    </source>
</evidence>
<evidence type="ECO:0000313" key="1">
    <source>
        <dbReference type="EMBL" id="EDM79561.1"/>
    </source>
</evidence>
<sequence>MAALDQALPEVVDLENRLQAQSFAHKCLRETEEDARRQVEEARLDRIEHIATETLEVFSSIGAGALSCWTVGPKQVPVGGLVNGLLGTGAKIGSLLNPNQRALRSACRVGKSMLQTQLGITTRRIVRGEL</sequence>
<dbReference type="AlphaFoldDB" id="A6G3F4"/>
<dbReference type="Proteomes" id="UP000005801">
    <property type="component" value="Unassembled WGS sequence"/>
</dbReference>
<proteinExistence type="predicted"/>
<dbReference type="EMBL" id="ABCS01000018">
    <property type="protein sequence ID" value="EDM79561.1"/>
    <property type="molecule type" value="Genomic_DNA"/>
</dbReference>
<gene>
    <name evidence="1" type="ORF">PPSIR1_21074</name>
</gene>
<keyword evidence="2" id="KW-1185">Reference proteome</keyword>
<protein>
    <submittedName>
        <fullName evidence="1">Uncharacterized protein</fullName>
    </submittedName>
</protein>
<organism evidence="1 2">
    <name type="scientific">Plesiocystis pacifica SIR-1</name>
    <dbReference type="NCBI Taxonomy" id="391625"/>
    <lineage>
        <taxon>Bacteria</taxon>
        <taxon>Pseudomonadati</taxon>
        <taxon>Myxococcota</taxon>
        <taxon>Polyangia</taxon>
        <taxon>Nannocystales</taxon>
        <taxon>Nannocystaceae</taxon>
        <taxon>Plesiocystis</taxon>
    </lineage>
</organism>
<name>A6G3F4_9BACT</name>
<accession>A6G3F4</accession>